<keyword evidence="3" id="KW-1185">Reference proteome</keyword>
<dbReference type="OrthoDB" id="5405940at2"/>
<dbReference type="Proteomes" id="UP000000442">
    <property type="component" value="Chromosome"/>
</dbReference>
<keyword evidence="1" id="KW-1133">Transmembrane helix</keyword>
<keyword evidence="1" id="KW-0472">Membrane</keyword>
<evidence type="ECO:0000313" key="2">
    <source>
        <dbReference type="EMBL" id="ACN14041.1"/>
    </source>
</evidence>
<dbReference type="STRING" id="177437.HRM2_09280"/>
<sequence>MKFKNKDKEGIFKSLFAAYFVLLLHVFLLAGTGITVVLFRGVYHYLPWIMAGLAVLILALFWIFYLRMKKSSREIKDVLSFPEFRGRAVEIKLLGGMATFSIGESKGINTPLLGQDGFQGDGGGGQLKLAAPEEGIEQRLADLARLYEDELITKEEFDIAKRRILLD</sequence>
<proteinExistence type="predicted"/>
<evidence type="ECO:0000313" key="3">
    <source>
        <dbReference type="Proteomes" id="UP000000442"/>
    </source>
</evidence>
<dbReference type="AlphaFoldDB" id="C0QKH0"/>
<dbReference type="eggNOG" id="ENOG5030WIJ">
    <property type="taxonomic scope" value="Bacteria"/>
</dbReference>
<feature type="transmembrane region" description="Helical" evidence="1">
    <location>
        <begin position="45"/>
        <end position="66"/>
    </location>
</feature>
<protein>
    <recommendedName>
        <fullName evidence="4">SHOCT domain-containing protein</fullName>
    </recommendedName>
</protein>
<evidence type="ECO:0008006" key="4">
    <source>
        <dbReference type="Google" id="ProtNLM"/>
    </source>
</evidence>
<accession>C0QKH0</accession>
<dbReference type="RefSeq" id="WP_012663281.1">
    <property type="nucleotide sequence ID" value="NC_012108.1"/>
</dbReference>
<dbReference type="EMBL" id="CP001087">
    <property type="protein sequence ID" value="ACN14041.1"/>
    <property type="molecule type" value="Genomic_DNA"/>
</dbReference>
<name>C0QKH0_DESAH</name>
<dbReference type="HOGENOM" id="CLU_1641339_0_0_7"/>
<dbReference type="KEGG" id="dat:HRM2_09280"/>
<feature type="transmembrane region" description="Helical" evidence="1">
    <location>
        <begin position="12"/>
        <end position="39"/>
    </location>
</feature>
<gene>
    <name evidence="2" type="ordered locus">HRM2_09280</name>
</gene>
<evidence type="ECO:0000256" key="1">
    <source>
        <dbReference type="SAM" id="Phobius"/>
    </source>
</evidence>
<keyword evidence="1" id="KW-0812">Transmembrane</keyword>
<organism evidence="2 3">
    <name type="scientific">Desulforapulum autotrophicum (strain ATCC 43914 / DSM 3382 / VKM B-1955 / HRM2)</name>
    <name type="common">Desulfobacterium autotrophicum</name>
    <dbReference type="NCBI Taxonomy" id="177437"/>
    <lineage>
        <taxon>Bacteria</taxon>
        <taxon>Pseudomonadati</taxon>
        <taxon>Thermodesulfobacteriota</taxon>
        <taxon>Desulfobacteria</taxon>
        <taxon>Desulfobacterales</taxon>
        <taxon>Desulfobacteraceae</taxon>
        <taxon>Desulforapulum</taxon>
    </lineage>
</organism>
<reference evidence="2 3" key="1">
    <citation type="journal article" date="2009" name="Environ. Microbiol.">
        <title>Genome sequence of Desulfobacterium autotrophicum HRM2, a marine sulfate reducer oxidizing organic carbon completely to carbon dioxide.</title>
        <authorList>
            <person name="Strittmatter A.W."/>
            <person name="Liesegang H."/>
            <person name="Rabus R."/>
            <person name="Decker I."/>
            <person name="Amann J."/>
            <person name="Andres S."/>
            <person name="Henne A."/>
            <person name="Fricke W.F."/>
            <person name="Martinez-Arias R."/>
            <person name="Bartels D."/>
            <person name="Goesmann A."/>
            <person name="Krause L."/>
            <person name="Puehler A."/>
            <person name="Klenk H.P."/>
            <person name="Richter M."/>
            <person name="Schuler M."/>
            <person name="Gloeckner F.O."/>
            <person name="Meyerdierks A."/>
            <person name="Gottschalk G."/>
            <person name="Amann R."/>
        </authorList>
    </citation>
    <scope>NUCLEOTIDE SEQUENCE [LARGE SCALE GENOMIC DNA]</scope>
    <source>
        <strain evidence="3">ATCC 43914 / DSM 3382 / HRM2</strain>
    </source>
</reference>